<dbReference type="RefSeq" id="WP_058857735.1">
    <property type="nucleotide sequence ID" value="NZ_BJZR01000083.1"/>
</dbReference>
<evidence type="ECO:0000259" key="1">
    <source>
        <dbReference type="Pfam" id="PF08608"/>
    </source>
</evidence>
<accession>A0A0U3HUJ1</accession>
<reference evidence="4 6" key="2">
    <citation type="submission" date="2019-07" db="EMBL/GenBank/DDBJ databases">
        <title>Whole genome shotgun sequence of Kocuria flava NBRC 107626.</title>
        <authorList>
            <person name="Hosoyama A."/>
            <person name="Uohara A."/>
            <person name="Ohji S."/>
            <person name="Ichikawa N."/>
        </authorList>
    </citation>
    <scope>NUCLEOTIDE SEQUENCE [LARGE SCALE GENOMIC DNA]</scope>
    <source>
        <strain evidence="4 6">NBRC 107626</strain>
    </source>
</reference>
<dbReference type="STRING" id="446860.AS188_03855"/>
<dbReference type="EMBL" id="BJZR01000083">
    <property type="protein sequence ID" value="GEO93093.1"/>
    <property type="molecule type" value="Genomic_DNA"/>
</dbReference>
<dbReference type="EMBL" id="CP013254">
    <property type="protein sequence ID" value="ALU39023.1"/>
    <property type="molecule type" value="Genomic_DNA"/>
</dbReference>
<evidence type="ECO:0000313" key="4">
    <source>
        <dbReference type="EMBL" id="GEO93093.1"/>
    </source>
</evidence>
<dbReference type="Proteomes" id="UP000057181">
    <property type="component" value="Chromosome"/>
</dbReference>
<dbReference type="InterPro" id="IPR017518">
    <property type="entry name" value="CHP03084"/>
</dbReference>
<dbReference type="Pfam" id="PF08608">
    <property type="entry name" value="Wyosine_form"/>
    <property type="match status" value="1"/>
</dbReference>
<dbReference type="OrthoDB" id="113180at2"/>
<dbReference type="GO" id="GO:0046872">
    <property type="term" value="F:metal ion binding"/>
    <property type="evidence" value="ECO:0007669"/>
    <property type="project" value="InterPro"/>
</dbReference>
<dbReference type="NCBIfam" id="TIGR03083">
    <property type="entry name" value="maleylpyruvate isomerase family mycothiol-dependent enzyme"/>
    <property type="match status" value="1"/>
</dbReference>
<evidence type="ECO:0000259" key="2">
    <source>
        <dbReference type="Pfam" id="PF11716"/>
    </source>
</evidence>
<dbReference type="NCBIfam" id="TIGR03084">
    <property type="entry name" value="TIGR03084 family metal-binding protein"/>
    <property type="match status" value="1"/>
</dbReference>
<dbReference type="InterPro" id="IPR034660">
    <property type="entry name" value="DinB/YfiT-like"/>
</dbReference>
<name>A0A0U3HUJ1_9MICC</name>
<feature type="domain" description="Mycothiol-dependent maleylpyruvate isomerase metal-binding" evidence="2">
    <location>
        <begin position="13"/>
        <end position="148"/>
    </location>
</feature>
<dbReference type="Proteomes" id="UP000321155">
    <property type="component" value="Unassembled WGS sequence"/>
</dbReference>
<reference evidence="3 5" key="1">
    <citation type="submission" date="2015-11" db="EMBL/GenBank/DDBJ databases">
        <title>Complete Genome Sequence of Kocuria flava strain HO-9041.</title>
        <authorList>
            <person name="Zhou M."/>
            <person name="Dai J."/>
        </authorList>
    </citation>
    <scope>NUCLEOTIDE SEQUENCE [LARGE SCALE GENOMIC DNA]</scope>
    <source>
        <strain evidence="3 5">HO-9041</strain>
    </source>
</reference>
<keyword evidence="6" id="KW-1185">Reference proteome</keyword>
<gene>
    <name evidence="3" type="ORF">AS188_03855</name>
    <name evidence="4" type="ORF">KFL01_23990</name>
</gene>
<dbReference type="AlphaFoldDB" id="A0A0U3HUJ1"/>
<dbReference type="InterPro" id="IPR017517">
    <property type="entry name" value="Maleyloyr_isom"/>
</dbReference>
<dbReference type="Gene3D" id="1.20.120.450">
    <property type="entry name" value="dinb family like domain"/>
    <property type="match status" value="1"/>
</dbReference>
<dbReference type="KEGG" id="kfv:AS188_03855"/>
<protein>
    <submittedName>
        <fullName evidence="4">TIGR03084 family protein</fullName>
    </submittedName>
    <submittedName>
        <fullName evidence="3">Wyosine base formation domain-containing protein</fullName>
    </submittedName>
</protein>
<dbReference type="InterPro" id="IPR013917">
    <property type="entry name" value="tRNA_wybutosine-synth"/>
</dbReference>
<dbReference type="SUPFAM" id="SSF109854">
    <property type="entry name" value="DinB/YfiT-like putative metalloenzymes"/>
    <property type="match status" value="1"/>
</dbReference>
<dbReference type="InterPro" id="IPR024344">
    <property type="entry name" value="MDMPI_metal-binding"/>
</dbReference>
<sequence length="264" mass="29430">MTRPDPAALLADLRQEGDLLEELLRPLPAEDWDRPTPAQGWTIRHQVAHLTWTERTVLTALEEPEVFAQLRERFRAEADVVDRGAQEGAARPPAEILASWQDSRRRVLERLAAVPEGERIPWIGPPMGAPMMASARIMETFAHGQDVRDALGVPPVASHRLRHVAHLGVATRDYAFTQRRLDPPAEPFRVELTHEDGTWTWGPSEAAQRVTGPALDFALLATRRRHRRDGDLVAEGPDADAWLDIVQAFAGRPGPGREPLPQAE</sequence>
<feature type="domain" description="tRNA wybutosine-synthesis" evidence="1">
    <location>
        <begin position="185"/>
        <end position="228"/>
    </location>
</feature>
<organism evidence="3 5">
    <name type="scientific">Kocuria flava</name>
    <dbReference type="NCBI Taxonomy" id="446860"/>
    <lineage>
        <taxon>Bacteria</taxon>
        <taxon>Bacillati</taxon>
        <taxon>Actinomycetota</taxon>
        <taxon>Actinomycetes</taxon>
        <taxon>Micrococcales</taxon>
        <taxon>Micrococcaceae</taxon>
        <taxon>Kocuria</taxon>
    </lineage>
</organism>
<evidence type="ECO:0000313" key="3">
    <source>
        <dbReference type="EMBL" id="ALU39023.1"/>
    </source>
</evidence>
<dbReference type="Pfam" id="PF11716">
    <property type="entry name" value="MDMPI_N"/>
    <property type="match status" value="1"/>
</dbReference>
<evidence type="ECO:0000313" key="5">
    <source>
        <dbReference type="Proteomes" id="UP000057181"/>
    </source>
</evidence>
<evidence type="ECO:0000313" key="6">
    <source>
        <dbReference type="Proteomes" id="UP000321155"/>
    </source>
</evidence>
<proteinExistence type="predicted"/>